<name>A0A9X1MLZ8_9BACT</name>
<sequence length="226" mass="26146">MSGKLAMYGFDHAYDLGQFEMGFARPSVFPAVFEHLHVCGQGRFSEVLYAKTALSAIQHFDHDECVSIRDLDLMFLLERDAERHWTEIHSSADRIEWEKRLVHAADEACRKTSQKLGAEWTRVIAPERRIADEFLRVTGDLSGVLDREFAFLRETCPEHQEQIKAWSWRSGDDQVLACHVFFRFVAEVDRGLLDQCDCKLRDNDSLRRLMHMIADHVGNCRKAFLG</sequence>
<evidence type="ECO:0000313" key="2">
    <source>
        <dbReference type="Proteomes" id="UP001139103"/>
    </source>
</evidence>
<dbReference type="Proteomes" id="UP001139103">
    <property type="component" value="Unassembled WGS sequence"/>
</dbReference>
<protein>
    <submittedName>
        <fullName evidence="1">Uncharacterized protein</fullName>
    </submittedName>
</protein>
<organism evidence="1 2">
    <name type="scientific">Blastopirellula sediminis</name>
    <dbReference type="NCBI Taxonomy" id="2894196"/>
    <lineage>
        <taxon>Bacteria</taxon>
        <taxon>Pseudomonadati</taxon>
        <taxon>Planctomycetota</taxon>
        <taxon>Planctomycetia</taxon>
        <taxon>Pirellulales</taxon>
        <taxon>Pirellulaceae</taxon>
        <taxon>Blastopirellula</taxon>
    </lineage>
</organism>
<dbReference type="EMBL" id="JAJKFT010000010">
    <property type="protein sequence ID" value="MCC9629523.1"/>
    <property type="molecule type" value="Genomic_DNA"/>
</dbReference>
<dbReference type="RefSeq" id="WP_230219816.1">
    <property type="nucleotide sequence ID" value="NZ_JAJKFT010000010.1"/>
</dbReference>
<reference evidence="1" key="1">
    <citation type="submission" date="2021-11" db="EMBL/GenBank/DDBJ databases">
        <title>Genome sequence.</title>
        <authorList>
            <person name="Sun Q."/>
        </authorList>
    </citation>
    <scope>NUCLEOTIDE SEQUENCE</scope>
    <source>
        <strain evidence="1">JC732</strain>
    </source>
</reference>
<comment type="caution">
    <text evidence="1">The sequence shown here is derived from an EMBL/GenBank/DDBJ whole genome shotgun (WGS) entry which is preliminary data.</text>
</comment>
<proteinExistence type="predicted"/>
<keyword evidence="2" id="KW-1185">Reference proteome</keyword>
<gene>
    <name evidence="1" type="ORF">LOC68_14105</name>
</gene>
<accession>A0A9X1MLZ8</accession>
<evidence type="ECO:0000313" key="1">
    <source>
        <dbReference type="EMBL" id="MCC9629523.1"/>
    </source>
</evidence>
<dbReference type="AlphaFoldDB" id="A0A9X1MLZ8"/>